<dbReference type="EC" id="5.6.2.4" evidence="7"/>
<dbReference type="GO" id="GO:0005634">
    <property type="term" value="C:nucleus"/>
    <property type="evidence" value="ECO:0007669"/>
    <property type="project" value="UniProtKB-SubCell"/>
</dbReference>
<dbReference type="GO" id="GO:0005694">
    <property type="term" value="C:chromosome"/>
    <property type="evidence" value="ECO:0007669"/>
    <property type="project" value="TreeGrafter"/>
</dbReference>
<feature type="compositionally biased region" description="Acidic residues" evidence="8">
    <location>
        <begin position="553"/>
        <end position="562"/>
    </location>
</feature>
<keyword evidence="7" id="KW-0539">Nucleus</keyword>
<dbReference type="CDD" id="cd18794">
    <property type="entry name" value="SF2_C_RecQ"/>
    <property type="match status" value="1"/>
</dbReference>
<evidence type="ECO:0000313" key="11">
    <source>
        <dbReference type="EMBL" id="KIY61696.1"/>
    </source>
</evidence>
<evidence type="ECO:0000313" key="12">
    <source>
        <dbReference type="Proteomes" id="UP000054007"/>
    </source>
</evidence>
<evidence type="ECO:0000256" key="5">
    <source>
        <dbReference type="ARBA" id="ARBA00022840"/>
    </source>
</evidence>
<dbReference type="GO" id="GO:0016887">
    <property type="term" value="F:ATP hydrolysis activity"/>
    <property type="evidence" value="ECO:0007669"/>
    <property type="project" value="RHEA"/>
</dbReference>
<keyword evidence="3 7" id="KW-0378">Hydrolase</keyword>
<dbReference type="Pfam" id="PF00271">
    <property type="entry name" value="Helicase_C"/>
    <property type="match status" value="1"/>
</dbReference>
<dbReference type="PANTHER" id="PTHR13710:SF152">
    <property type="entry name" value="ATP-DEPENDENT DNA HELICASE Q5"/>
    <property type="match status" value="1"/>
</dbReference>
<evidence type="ECO:0000256" key="6">
    <source>
        <dbReference type="ARBA" id="ARBA00034617"/>
    </source>
</evidence>
<name>A0A0D7AWP9_9AGAR</name>
<keyword evidence="12" id="KW-1185">Reference proteome</keyword>
<dbReference type="GO" id="GO:0005737">
    <property type="term" value="C:cytoplasm"/>
    <property type="evidence" value="ECO:0007669"/>
    <property type="project" value="TreeGrafter"/>
</dbReference>
<feature type="domain" description="Helicase ATP-binding" evidence="9">
    <location>
        <begin position="31"/>
        <end position="206"/>
    </location>
</feature>
<dbReference type="InterPro" id="IPR027417">
    <property type="entry name" value="P-loop_NTPase"/>
</dbReference>
<protein>
    <recommendedName>
        <fullName evidence="7">ATP-dependent DNA helicase</fullName>
        <ecNumber evidence="7">5.6.2.4</ecNumber>
    </recommendedName>
</protein>
<dbReference type="GO" id="GO:0003676">
    <property type="term" value="F:nucleic acid binding"/>
    <property type="evidence" value="ECO:0007669"/>
    <property type="project" value="InterPro"/>
</dbReference>
<organism evidence="11 12">
    <name type="scientific">Cylindrobasidium torrendii FP15055 ss-10</name>
    <dbReference type="NCBI Taxonomy" id="1314674"/>
    <lineage>
        <taxon>Eukaryota</taxon>
        <taxon>Fungi</taxon>
        <taxon>Dikarya</taxon>
        <taxon>Basidiomycota</taxon>
        <taxon>Agaricomycotina</taxon>
        <taxon>Agaricomycetes</taxon>
        <taxon>Agaricomycetidae</taxon>
        <taxon>Agaricales</taxon>
        <taxon>Marasmiineae</taxon>
        <taxon>Physalacriaceae</taxon>
        <taxon>Cylindrobasidium</taxon>
    </lineage>
</organism>
<dbReference type="PANTHER" id="PTHR13710">
    <property type="entry name" value="DNA HELICASE RECQ FAMILY MEMBER"/>
    <property type="match status" value="1"/>
</dbReference>
<dbReference type="FunFam" id="3.40.50.300:FF:001389">
    <property type="entry name" value="ATP-dependent DNA helicase RecQ"/>
    <property type="match status" value="1"/>
</dbReference>
<proteinExistence type="inferred from homology"/>
<dbReference type="InterPro" id="IPR001650">
    <property type="entry name" value="Helicase_C-like"/>
</dbReference>
<evidence type="ECO:0000256" key="3">
    <source>
        <dbReference type="ARBA" id="ARBA00022801"/>
    </source>
</evidence>
<feature type="region of interest" description="Disordered" evidence="8">
    <location>
        <begin position="476"/>
        <end position="504"/>
    </location>
</feature>
<dbReference type="STRING" id="1314674.A0A0D7AWP9"/>
<dbReference type="CDD" id="cd17920">
    <property type="entry name" value="DEXHc_RecQ"/>
    <property type="match status" value="1"/>
</dbReference>
<gene>
    <name evidence="11" type="ORF">CYLTODRAFT_384433</name>
</gene>
<dbReference type="PROSITE" id="PS51194">
    <property type="entry name" value="HELICASE_CTER"/>
    <property type="match status" value="1"/>
</dbReference>
<dbReference type="GO" id="GO:0043138">
    <property type="term" value="F:3'-5' DNA helicase activity"/>
    <property type="evidence" value="ECO:0007669"/>
    <property type="project" value="UniProtKB-EC"/>
</dbReference>
<dbReference type="SMART" id="SM00487">
    <property type="entry name" value="DEXDc"/>
    <property type="match status" value="1"/>
</dbReference>
<accession>A0A0D7AWP9</accession>
<dbReference type="AlphaFoldDB" id="A0A0D7AWP9"/>
<dbReference type="Gene3D" id="3.40.50.300">
    <property type="entry name" value="P-loop containing nucleotide triphosphate hydrolases"/>
    <property type="match status" value="2"/>
</dbReference>
<reference evidence="11 12" key="1">
    <citation type="journal article" date="2015" name="Fungal Genet. Biol.">
        <title>Evolution of novel wood decay mechanisms in Agaricales revealed by the genome sequences of Fistulina hepatica and Cylindrobasidium torrendii.</title>
        <authorList>
            <person name="Floudas D."/>
            <person name="Held B.W."/>
            <person name="Riley R."/>
            <person name="Nagy L.G."/>
            <person name="Koehler G."/>
            <person name="Ransdell A.S."/>
            <person name="Younus H."/>
            <person name="Chow J."/>
            <person name="Chiniquy J."/>
            <person name="Lipzen A."/>
            <person name="Tritt A."/>
            <person name="Sun H."/>
            <person name="Haridas S."/>
            <person name="LaButti K."/>
            <person name="Ohm R.A."/>
            <person name="Kues U."/>
            <person name="Blanchette R.A."/>
            <person name="Grigoriev I.V."/>
            <person name="Minto R.E."/>
            <person name="Hibbett D.S."/>
        </authorList>
    </citation>
    <scope>NUCLEOTIDE SEQUENCE [LARGE SCALE GENOMIC DNA]</scope>
    <source>
        <strain evidence="11 12">FP15055 ss-10</strain>
    </source>
</reference>
<feature type="region of interest" description="Disordered" evidence="8">
    <location>
        <begin position="524"/>
        <end position="589"/>
    </location>
</feature>
<dbReference type="OrthoDB" id="10261556at2759"/>
<dbReference type="InterPro" id="IPR014001">
    <property type="entry name" value="Helicase_ATP-bd"/>
</dbReference>
<evidence type="ECO:0000256" key="8">
    <source>
        <dbReference type="SAM" id="MobiDB-lite"/>
    </source>
</evidence>
<comment type="similarity">
    <text evidence="1 7">Belongs to the helicase family. RecQ subfamily.</text>
</comment>
<dbReference type="InterPro" id="IPR011545">
    <property type="entry name" value="DEAD/DEAH_box_helicase_dom"/>
</dbReference>
<dbReference type="NCBIfam" id="TIGR00614">
    <property type="entry name" value="recQ_fam"/>
    <property type="match status" value="1"/>
</dbReference>
<dbReference type="InterPro" id="IPR032284">
    <property type="entry name" value="RecQ_Zn-bd"/>
</dbReference>
<evidence type="ECO:0000259" key="10">
    <source>
        <dbReference type="PROSITE" id="PS51194"/>
    </source>
</evidence>
<dbReference type="PROSITE" id="PS51192">
    <property type="entry name" value="HELICASE_ATP_BIND_1"/>
    <property type="match status" value="1"/>
</dbReference>
<dbReference type="GO" id="GO:0005524">
    <property type="term" value="F:ATP binding"/>
    <property type="evidence" value="ECO:0007669"/>
    <property type="project" value="UniProtKB-KW"/>
</dbReference>
<dbReference type="Pfam" id="PF16124">
    <property type="entry name" value="RecQ_Zn_bind"/>
    <property type="match status" value="1"/>
</dbReference>
<evidence type="ECO:0000259" key="9">
    <source>
        <dbReference type="PROSITE" id="PS51192"/>
    </source>
</evidence>
<sequence>MSAAKKLARCEIALREVFGHDGFKGKQHDIIHAACSGADVFVLAPTGLGKSLCYQLPAVAELDGVTVVVSPLLALMKNQLSGLTDKGVAVASFSSETSGEEKVDIVRDLTDGIFKNRLLYITPESMCTADFLNVLGLAYEKGGLKRLVVDEAHCISEWGHDFRDGYRRLGVFRRRFPDVPIMALTATATDIVRSDIMKSLGMKSESEGLFTAVHPFNRANLFYEVKYTPPQTESARIKDVSEYILNMHRRRGKSVCGIIYCRARKTCSEVAAALRSKGLGVKPYHKGLTAQVLDKTLREWTEGDIDVVVATIAFGLGIDKGDVRYVIHFDLPKSLEGYYQETGRAGRDGQPAKCILYYSREDMAYVKSLVANSQKDATPKLVSINDCHTVMKPGERAKQSLNSLIAFAEAADTCRHISVCSYFGEPAPESEEARKEYCAQMCDVCKYPDVTRNAKRKLTPLGDSANNSANDWRSVAAAKKEEAKIANWKRPGPSGTQQEPAPKKPRLAALAPALVSKPFSSAAALRKPYKPPTMNKPLSTSAIPRKPDHVIEDIEDDEEEEVVSPQAPPSRPASSEVLDSDDGNDDSIHIDVEPLETYSEKIDAAARRECLHTLVRRLLRGPWDREQVYRIGQKVEVGAHRFSSTTSGFRERMGVHAKAARKLVRDKDAVGDEVDDLREVIEQVVPRKNKKSRKSTR</sequence>
<dbReference type="Pfam" id="PF00270">
    <property type="entry name" value="DEAD"/>
    <property type="match status" value="1"/>
</dbReference>
<dbReference type="InterPro" id="IPR004589">
    <property type="entry name" value="DNA_helicase_ATP-dep_RecQ"/>
</dbReference>
<dbReference type="EMBL" id="KN880888">
    <property type="protein sequence ID" value="KIY61696.1"/>
    <property type="molecule type" value="Genomic_DNA"/>
</dbReference>
<dbReference type="GO" id="GO:0000724">
    <property type="term" value="P:double-strand break repair via homologous recombination"/>
    <property type="evidence" value="ECO:0007669"/>
    <property type="project" value="TreeGrafter"/>
</dbReference>
<dbReference type="GO" id="GO:0009378">
    <property type="term" value="F:four-way junction helicase activity"/>
    <property type="evidence" value="ECO:0007669"/>
    <property type="project" value="TreeGrafter"/>
</dbReference>
<keyword evidence="2 7" id="KW-0547">Nucleotide-binding</keyword>
<evidence type="ECO:0000256" key="4">
    <source>
        <dbReference type="ARBA" id="ARBA00022806"/>
    </source>
</evidence>
<comment type="subcellular location">
    <subcellularLocation>
        <location evidence="7">Nucleus</location>
    </subcellularLocation>
</comment>
<dbReference type="SMART" id="SM00490">
    <property type="entry name" value="HELICc"/>
    <property type="match status" value="1"/>
</dbReference>
<evidence type="ECO:0000256" key="7">
    <source>
        <dbReference type="RuleBase" id="RU364117"/>
    </source>
</evidence>
<comment type="catalytic activity">
    <reaction evidence="6 7">
        <text>Couples ATP hydrolysis with the unwinding of duplex DNA by translocating in the 3'-5' direction.</text>
        <dbReference type="EC" id="5.6.2.4"/>
    </reaction>
</comment>
<keyword evidence="4 7" id="KW-0347">Helicase</keyword>
<evidence type="ECO:0000256" key="2">
    <source>
        <dbReference type="ARBA" id="ARBA00022741"/>
    </source>
</evidence>
<comment type="catalytic activity">
    <reaction evidence="7">
        <text>ATP + H2O = ADP + phosphate + H(+)</text>
        <dbReference type="Rhea" id="RHEA:13065"/>
        <dbReference type="ChEBI" id="CHEBI:15377"/>
        <dbReference type="ChEBI" id="CHEBI:15378"/>
        <dbReference type="ChEBI" id="CHEBI:30616"/>
        <dbReference type="ChEBI" id="CHEBI:43474"/>
        <dbReference type="ChEBI" id="CHEBI:456216"/>
    </reaction>
</comment>
<feature type="domain" description="Helicase C-terminal" evidence="10">
    <location>
        <begin position="239"/>
        <end position="388"/>
    </location>
</feature>
<evidence type="ECO:0000256" key="1">
    <source>
        <dbReference type="ARBA" id="ARBA00005446"/>
    </source>
</evidence>
<keyword evidence="5 7" id="KW-0067">ATP-binding</keyword>
<dbReference type="Proteomes" id="UP000054007">
    <property type="component" value="Unassembled WGS sequence"/>
</dbReference>
<dbReference type="SUPFAM" id="SSF52540">
    <property type="entry name" value="P-loop containing nucleoside triphosphate hydrolases"/>
    <property type="match status" value="1"/>
</dbReference>